<accession>A0A8J2PIR4</accession>
<dbReference type="OrthoDB" id="6234674at2759"/>
<dbReference type="InterPro" id="IPR003961">
    <property type="entry name" value="FN3_dom"/>
</dbReference>
<sequence length="73" mass="8116">MPGFAVDPSQQRHIVRYRLLGKTQWDTVQVTPQGSTRIVIRNLIPGKTYQFQVVGSGPHGLGEPSETVNITTR</sequence>
<keyword evidence="3" id="KW-1185">Reference proteome</keyword>
<evidence type="ECO:0000259" key="1">
    <source>
        <dbReference type="PROSITE" id="PS50853"/>
    </source>
</evidence>
<organism evidence="2 3">
    <name type="scientific">Allacma fusca</name>
    <dbReference type="NCBI Taxonomy" id="39272"/>
    <lineage>
        <taxon>Eukaryota</taxon>
        <taxon>Metazoa</taxon>
        <taxon>Ecdysozoa</taxon>
        <taxon>Arthropoda</taxon>
        <taxon>Hexapoda</taxon>
        <taxon>Collembola</taxon>
        <taxon>Symphypleona</taxon>
        <taxon>Sminthuridae</taxon>
        <taxon>Allacma</taxon>
    </lineage>
</organism>
<proteinExistence type="predicted"/>
<feature type="domain" description="Fibronectin type-III" evidence="1">
    <location>
        <begin position="1"/>
        <end position="73"/>
    </location>
</feature>
<name>A0A8J2PIR4_9HEXA</name>
<dbReference type="CDD" id="cd00063">
    <property type="entry name" value="FN3"/>
    <property type="match status" value="1"/>
</dbReference>
<gene>
    <name evidence="2" type="ORF">AFUS01_LOCUS26124</name>
</gene>
<evidence type="ECO:0000313" key="2">
    <source>
        <dbReference type="EMBL" id="CAG7815444.1"/>
    </source>
</evidence>
<dbReference type="EMBL" id="CAJVCH010344592">
    <property type="protein sequence ID" value="CAG7815444.1"/>
    <property type="molecule type" value="Genomic_DNA"/>
</dbReference>
<dbReference type="Proteomes" id="UP000708208">
    <property type="component" value="Unassembled WGS sequence"/>
</dbReference>
<comment type="caution">
    <text evidence="2">The sequence shown here is derived from an EMBL/GenBank/DDBJ whole genome shotgun (WGS) entry which is preliminary data.</text>
</comment>
<feature type="non-terminal residue" evidence="2">
    <location>
        <position position="1"/>
    </location>
</feature>
<dbReference type="AlphaFoldDB" id="A0A8J2PIR4"/>
<dbReference type="PROSITE" id="PS50853">
    <property type="entry name" value="FN3"/>
    <property type="match status" value="1"/>
</dbReference>
<protein>
    <recommendedName>
        <fullName evidence="1">Fibronectin type-III domain-containing protein</fullName>
    </recommendedName>
</protein>
<reference evidence="2" key="1">
    <citation type="submission" date="2021-06" db="EMBL/GenBank/DDBJ databases">
        <authorList>
            <person name="Hodson N. C."/>
            <person name="Mongue J. A."/>
            <person name="Jaron S. K."/>
        </authorList>
    </citation>
    <scope>NUCLEOTIDE SEQUENCE</scope>
</reference>
<dbReference type="Pfam" id="PF00041">
    <property type="entry name" value="fn3"/>
    <property type="match status" value="1"/>
</dbReference>
<evidence type="ECO:0000313" key="3">
    <source>
        <dbReference type="Proteomes" id="UP000708208"/>
    </source>
</evidence>